<sequence>MAFASIVVNPSTGVELSYIDSGAPTQSSYITIFAIHGMIFSKEIFQKLIDLAPSKEVRFVALDRRPFPGSTPFSVEELGILKAAGTDDAQQEAFIEARGHEIAIFIDTFIQKFNLPPISSGGGVALLGWSLGTALASAAISNTSTLPEDTCKRLERYMRSVILYEPGPITLGLPSPEQYWTFLRDPSVPEDLRIAAFGQWCTSYFDHADLSERNLDKLSWVLASSSRLPSFYNGMSAAIQHHGEDAATDLLFLAGCYKQLLPTYRKAFFDPKVFPTMKRSILCGDKTCAFALAALWAVQDDEKEQKAEGTKAIEYKILPGVNHFIHWDEPEKALDAFIEFA</sequence>
<dbReference type="Pfam" id="PF12697">
    <property type="entry name" value="Abhydrolase_6"/>
    <property type="match status" value="1"/>
</dbReference>
<dbReference type="Gene3D" id="3.40.50.1820">
    <property type="entry name" value="alpha/beta hydrolase"/>
    <property type="match status" value="1"/>
</dbReference>
<dbReference type="AlphaFoldDB" id="A0A2H3DQ43"/>
<dbReference type="SUPFAM" id="SSF53474">
    <property type="entry name" value="alpha/beta-Hydrolases"/>
    <property type="match status" value="1"/>
</dbReference>
<dbReference type="InterPro" id="IPR000073">
    <property type="entry name" value="AB_hydrolase_1"/>
</dbReference>
<dbReference type="Proteomes" id="UP000217790">
    <property type="component" value="Unassembled WGS sequence"/>
</dbReference>
<organism evidence="2 3">
    <name type="scientific">Armillaria gallica</name>
    <name type="common">Bulbous honey fungus</name>
    <name type="synonym">Armillaria bulbosa</name>
    <dbReference type="NCBI Taxonomy" id="47427"/>
    <lineage>
        <taxon>Eukaryota</taxon>
        <taxon>Fungi</taxon>
        <taxon>Dikarya</taxon>
        <taxon>Basidiomycota</taxon>
        <taxon>Agaricomycotina</taxon>
        <taxon>Agaricomycetes</taxon>
        <taxon>Agaricomycetidae</taxon>
        <taxon>Agaricales</taxon>
        <taxon>Marasmiineae</taxon>
        <taxon>Physalacriaceae</taxon>
        <taxon>Armillaria</taxon>
    </lineage>
</organism>
<dbReference type="InParanoid" id="A0A2H3DQ43"/>
<dbReference type="OrthoDB" id="3251587at2759"/>
<accession>A0A2H3DQ43</accession>
<evidence type="ECO:0000313" key="2">
    <source>
        <dbReference type="EMBL" id="PBK95994.1"/>
    </source>
</evidence>
<dbReference type="EMBL" id="KZ293651">
    <property type="protein sequence ID" value="PBK95994.1"/>
    <property type="molecule type" value="Genomic_DNA"/>
</dbReference>
<proteinExistence type="predicted"/>
<name>A0A2H3DQ43_ARMGA</name>
<gene>
    <name evidence="2" type="ORF">ARMGADRAFT_989892</name>
</gene>
<dbReference type="OMA" id="PRMKICA"/>
<reference evidence="3" key="1">
    <citation type="journal article" date="2017" name="Nat. Ecol. Evol.">
        <title>Genome expansion and lineage-specific genetic innovations in the forest pathogenic fungi Armillaria.</title>
        <authorList>
            <person name="Sipos G."/>
            <person name="Prasanna A.N."/>
            <person name="Walter M.C."/>
            <person name="O'Connor E."/>
            <person name="Balint B."/>
            <person name="Krizsan K."/>
            <person name="Kiss B."/>
            <person name="Hess J."/>
            <person name="Varga T."/>
            <person name="Slot J."/>
            <person name="Riley R."/>
            <person name="Boka B."/>
            <person name="Rigling D."/>
            <person name="Barry K."/>
            <person name="Lee J."/>
            <person name="Mihaltcheva S."/>
            <person name="LaButti K."/>
            <person name="Lipzen A."/>
            <person name="Waldron R."/>
            <person name="Moloney N.M."/>
            <person name="Sperisen C."/>
            <person name="Kredics L."/>
            <person name="Vagvoelgyi C."/>
            <person name="Patrignani A."/>
            <person name="Fitzpatrick D."/>
            <person name="Nagy I."/>
            <person name="Doyle S."/>
            <person name="Anderson J.B."/>
            <person name="Grigoriev I.V."/>
            <person name="Gueldener U."/>
            <person name="Muensterkoetter M."/>
            <person name="Nagy L.G."/>
        </authorList>
    </citation>
    <scope>NUCLEOTIDE SEQUENCE [LARGE SCALE GENOMIC DNA]</scope>
    <source>
        <strain evidence="3">Ar21-2</strain>
    </source>
</reference>
<evidence type="ECO:0000259" key="1">
    <source>
        <dbReference type="Pfam" id="PF12697"/>
    </source>
</evidence>
<dbReference type="InterPro" id="IPR029058">
    <property type="entry name" value="AB_hydrolase_fold"/>
</dbReference>
<protein>
    <recommendedName>
        <fullName evidence="1">AB hydrolase-1 domain-containing protein</fullName>
    </recommendedName>
</protein>
<evidence type="ECO:0000313" key="3">
    <source>
        <dbReference type="Proteomes" id="UP000217790"/>
    </source>
</evidence>
<feature type="domain" description="AB hydrolase-1" evidence="1">
    <location>
        <begin position="35"/>
        <end position="332"/>
    </location>
</feature>
<keyword evidence="3" id="KW-1185">Reference proteome</keyword>